<dbReference type="Ensembl" id="ENSEEET00000001257.2">
    <property type="protein sequence ID" value="ENSEEEP00000001227.2"/>
    <property type="gene ID" value="ENSEEEG00000000833.2"/>
</dbReference>
<protein>
    <recommendedName>
        <fullName evidence="1">Ig-like domain-containing protein</fullName>
    </recommendedName>
</protein>
<dbReference type="SUPFAM" id="SSF48726">
    <property type="entry name" value="Immunoglobulin"/>
    <property type="match status" value="1"/>
</dbReference>
<dbReference type="InterPro" id="IPR050150">
    <property type="entry name" value="IgV_Light_Chain"/>
</dbReference>
<evidence type="ECO:0000259" key="1">
    <source>
        <dbReference type="PROSITE" id="PS50835"/>
    </source>
</evidence>
<feature type="domain" description="Ig-like" evidence="1">
    <location>
        <begin position="26"/>
        <end position="113"/>
    </location>
</feature>
<dbReference type="OMA" id="THGDTPK"/>
<reference evidence="2" key="3">
    <citation type="submission" date="2020-05" db="EMBL/GenBank/DDBJ databases">
        <title>Electrophorus electricus (electric eel) genome, fEleEle1, primary haplotype.</title>
        <authorList>
            <person name="Myers G."/>
            <person name="Meyer A."/>
            <person name="Fedrigo O."/>
            <person name="Formenti G."/>
            <person name="Rhie A."/>
            <person name="Tracey A."/>
            <person name="Sims Y."/>
            <person name="Jarvis E.D."/>
        </authorList>
    </citation>
    <scope>NUCLEOTIDE SEQUENCE [LARGE SCALE GENOMIC DNA]</scope>
</reference>
<reference evidence="2" key="4">
    <citation type="submission" date="2025-08" db="UniProtKB">
        <authorList>
            <consortium name="Ensembl"/>
        </authorList>
    </citation>
    <scope>IDENTIFICATION</scope>
</reference>
<accession>A0A4W4DQ20</accession>
<organism evidence="2 3">
    <name type="scientific">Electrophorus electricus</name>
    <name type="common">Electric eel</name>
    <name type="synonym">Gymnotus electricus</name>
    <dbReference type="NCBI Taxonomy" id="8005"/>
    <lineage>
        <taxon>Eukaryota</taxon>
        <taxon>Metazoa</taxon>
        <taxon>Chordata</taxon>
        <taxon>Craniata</taxon>
        <taxon>Vertebrata</taxon>
        <taxon>Euteleostomi</taxon>
        <taxon>Actinopterygii</taxon>
        <taxon>Neopterygii</taxon>
        <taxon>Teleostei</taxon>
        <taxon>Ostariophysi</taxon>
        <taxon>Gymnotiformes</taxon>
        <taxon>Gymnotoidei</taxon>
        <taxon>Gymnotidae</taxon>
        <taxon>Electrophorus</taxon>
    </lineage>
</organism>
<keyword evidence="3" id="KW-1185">Reference proteome</keyword>
<reference evidence="3" key="1">
    <citation type="journal article" date="2014" name="Science">
        <title>Nonhuman genetics. Genomic basis for the convergent evolution of electric organs.</title>
        <authorList>
            <person name="Gallant J.R."/>
            <person name="Traeger L.L."/>
            <person name="Volkening J.D."/>
            <person name="Moffett H."/>
            <person name="Chen P.H."/>
            <person name="Novina C.D."/>
            <person name="Phillips G.N.Jr."/>
            <person name="Anand R."/>
            <person name="Wells G.B."/>
            <person name="Pinch M."/>
            <person name="Guth R."/>
            <person name="Unguez G.A."/>
            <person name="Albert J.S."/>
            <person name="Zakon H.H."/>
            <person name="Samanta M.P."/>
            <person name="Sussman M.R."/>
        </authorList>
    </citation>
    <scope>NUCLEOTIDE SEQUENCE [LARGE SCALE GENOMIC DNA]</scope>
</reference>
<proteinExistence type="predicted"/>
<evidence type="ECO:0000313" key="3">
    <source>
        <dbReference type="Proteomes" id="UP000314983"/>
    </source>
</evidence>
<dbReference type="InterPro" id="IPR013106">
    <property type="entry name" value="Ig_V-set"/>
</dbReference>
<dbReference type="Proteomes" id="UP000314983">
    <property type="component" value="Chromosome 2"/>
</dbReference>
<dbReference type="InterPro" id="IPR003599">
    <property type="entry name" value="Ig_sub"/>
</dbReference>
<dbReference type="InterPro" id="IPR007110">
    <property type="entry name" value="Ig-like_dom"/>
</dbReference>
<dbReference type="AlphaFoldDB" id="A0A4W4DQ20"/>
<dbReference type="InterPro" id="IPR036179">
    <property type="entry name" value="Ig-like_dom_sf"/>
</dbReference>
<dbReference type="STRING" id="8005.ENSEEEP00000001227"/>
<dbReference type="Gene3D" id="2.60.40.10">
    <property type="entry name" value="Immunoglobulins"/>
    <property type="match status" value="1"/>
</dbReference>
<dbReference type="SMART" id="SM00409">
    <property type="entry name" value="IG"/>
    <property type="match status" value="1"/>
</dbReference>
<dbReference type="PANTHER" id="PTHR23267">
    <property type="entry name" value="IMMUNOGLOBULIN LIGHT CHAIN"/>
    <property type="match status" value="1"/>
</dbReference>
<dbReference type="SMART" id="SM00406">
    <property type="entry name" value="IGv"/>
    <property type="match status" value="1"/>
</dbReference>
<dbReference type="GeneTree" id="ENSGT00940000153770"/>
<dbReference type="Pfam" id="PF07686">
    <property type="entry name" value="V-set"/>
    <property type="match status" value="1"/>
</dbReference>
<name>A0A4W4DQ20_ELEEL</name>
<evidence type="ECO:0000313" key="2">
    <source>
        <dbReference type="Ensembl" id="ENSEEEP00000001227.2"/>
    </source>
</evidence>
<dbReference type="FunFam" id="2.60.40.10:FF:001230">
    <property type="entry name" value="Immunoglobulin kappa variable 8-16"/>
    <property type="match status" value="1"/>
</dbReference>
<sequence>MCINTERPQRVFGRRVLIQRESMCQIILTQSPGSQSFQPGQTVTISCRASESVGSYLHWYLHKPGEAPKLLIYYASNRQSGIPARFSGSGSGTEFTLKISGVQAEDAGDYYCQQGYSTPFTQC</sequence>
<dbReference type="InterPro" id="IPR013783">
    <property type="entry name" value="Ig-like_fold"/>
</dbReference>
<reference evidence="3" key="2">
    <citation type="journal article" date="2017" name="Sci. Adv.">
        <title>A tail of two voltages: Proteomic comparison of the three electric organs of the electric eel.</title>
        <authorList>
            <person name="Traeger L.L."/>
            <person name="Sabat G."/>
            <person name="Barrett-Wilt G.A."/>
            <person name="Wells G.B."/>
            <person name="Sussman M.R."/>
        </authorList>
    </citation>
    <scope>NUCLEOTIDE SEQUENCE [LARGE SCALE GENOMIC DNA]</scope>
</reference>
<dbReference type="PROSITE" id="PS50835">
    <property type="entry name" value="IG_LIKE"/>
    <property type="match status" value="1"/>
</dbReference>
<reference evidence="2" key="5">
    <citation type="submission" date="2025-09" db="UniProtKB">
        <authorList>
            <consortium name="Ensembl"/>
        </authorList>
    </citation>
    <scope>IDENTIFICATION</scope>
</reference>
<dbReference type="CDD" id="cd04980">
    <property type="entry name" value="IgV_L_kappa"/>
    <property type="match status" value="1"/>
</dbReference>